<dbReference type="EMBL" id="JAVHJO010000001">
    <property type="protein sequence ID" value="KAK6543313.1"/>
    <property type="molecule type" value="Genomic_DNA"/>
</dbReference>
<name>A0AAV9XMX3_9PEZI</name>
<proteinExistence type="predicted"/>
<organism evidence="1 2">
    <name type="scientific">Orbilia ellipsospora</name>
    <dbReference type="NCBI Taxonomy" id="2528407"/>
    <lineage>
        <taxon>Eukaryota</taxon>
        <taxon>Fungi</taxon>
        <taxon>Dikarya</taxon>
        <taxon>Ascomycota</taxon>
        <taxon>Pezizomycotina</taxon>
        <taxon>Orbiliomycetes</taxon>
        <taxon>Orbiliales</taxon>
        <taxon>Orbiliaceae</taxon>
        <taxon>Orbilia</taxon>
    </lineage>
</organism>
<protein>
    <submittedName>
        <fullName evidence="1">Uncharacterized protein</fullName>
    </submittedName>
</protein>
<gene>
    <name evidence="1" type="ORF">TWF694_000067</name>
</gene>
<evidence type="ECO:0000313" key="2">
    <source>
        <dbReference type="Proteomes" id="UP001365542"/>
    </source>
</evidence>
<sequence>MADEFEGDDDSDNSTCWVATIFEVKSMLNHVKVAKGGIVVVEMAGSWIEDGGW</sequence>
<comment type="caution">
    <text evidence="1">The sequence shown here is derived from an EMBL/GenBank/DDBJ whole genome shotgun (WGS) entry which is preliminary data.</text>
</comment>
<dbReference type="Proteomes" id="UP001365542">
    <property type="component" value="Unassembled WGS sequence"/>
</dbReference>
<keyword evidence="2" id="KW-1185">Reference proteome</keyword>
<accession>A0AAV9XMX3</accession>
<evidence type="ECO:0000313" key="1">
    <source>
        <dbReference type="EMBL" id="KAK6543313.1"/>
    </source>
</evidence>
<reference evidence="1 2" key="1">
    <citation type="submission" date="2019-10" db="EMBL/GenBank/DDBJ databases">
        <authorList>
            <person name="Palmer J.M."/>
        </authorList>
    </citation>
    <scope>NUCLEOTIDE SEQUENCE [LARGE SCALE GENOMIC DNA]</scope>
    <source>
        <strain evidence="1 2">TWF694</strain>
    </source>
</reference>
<dbReference type="AlphaFoldDB" id="A0AAV9XMX3"/>